<dbReference type="Proteomes" id="UP000367750">
    <property type="component" value="Unassembled WGS sequence"/>
</dbReference>
<protein>
    <recommendedName>
        <fullName evidence="4">DUF4760 domain-containing protein</fullName>
    </recommendedName>
</protein>
<organism evidence="2 3">
    <name type="scientific">Paenibacillus spiritus</name>
    <dbReference type="NCBI Taxonomy" id="2496557"/>
    <lineage>
        <taxon>Bacteria</taxon>
        <taxon>Bacillati</taxon>
        <taxon>Bacillota</taxon>
        <taxon>Bacilli</taxon>
        <taxon>Bacillales</taxon>
        <taxon>Paenibacillaceae</taxon>
        <taxon>Paenibacillus</taxon>
    </lineage>
</organism>
<keyword evidence="3" id="KW-1185">Reference proteome</keyword>
<keyword evidence="1" id="KW-0812">Transmembrane</keyword>
<feature type="transmembrane region" description="Helical" evidence="1">
    <location>
        <begin position="6"/>
        <end position="27"/>
    </location>
</feature>
<gene>
    <name evidence="2" type="ORF">F4V43_07185</name>
</gene>
<sequence length="172" mass="20845">MSGQISLIISIVTFFLSMVTVVFTYRFNRITIRNSAKQEHQKMLLEVNKMMIADPWLWTIYDDHPLTASRPSSEEDQARKESLIYYYLNYFDVIYEFYNKHIIMNRTDKETWRAWREYMESFLRRSSQARDIVERSYPLYERELSGFYASVLRKLEEEREKEVQEWSSRAGA</sequence>
<dbReference type="OrthoDB" id="2969415at2"/>
<comment type="caution">
    <text evidence="2">The sequence shown here is derived from an EMBL/GenBank/DDBJ whole genome shotgun (WGS) entry which is preliminary data.</text>
</comment>
<proteinExistence type="predicted"/>
<reference evidence="2 3" key="1">
    <citation type="submission" date="2019-09" db="EMBL/GenBank/DDBJ databases">
        <title>Bacillus ochoae sp. nov., Paenibacillus whitsoniae sp. nov., Paenibacillus spiritus sp. nov. Isolated from the Mars Exploration Rover during spacecraft assembly.</title>
        <authorList>
            <person name="Seuylemezian A."/>
            <person name="Vaishampayan P."/>
        </authorList>
    </citation>
    <scope>NUCLEOTIDE SEQUENCE [LARGE SCALE GENOMIC DNA]</scope>
    <source>
        <strain evidence="2 3">MER_111</strain>
    </source>
</reference>
<dbReference type="RefSeq" id="WP_150457553.1">
    <property type="nucleotide sequence ID" value="NZ_VYKK01000007.1"/>
</dbReference>
<dbReference type="EMBL" id="VYKK01000007">
    <property type="protein sequence ID" value="KAA9005852.1"/>
    <property type="molecule type" value="Genomic_DNA"/>
</dbReference>
<evidence type="ECO:0008006" key="4">
    <source>
        <dbReference type="Google" id="ProtNLM"/>
    </source>
</evidence>
<keyword evidence="1" id="KW-1133">Transmembrane helix</keyword>
<accession>A0A5J5GDJ0</accession>
<keyword evidence="1" id="KW-0472">Membrane</keyword>
<dbReference type="AlphaFoldDB" id="A0A5J5GDJ0"/>
<evidence type="ECO:0000313" key="2">
    <source>
        <dbReference type="EMBL" id="KAA9005852.1"/>
    </source>
</evidence>
<evidence type="ECO:0000256" key="1">
    <source>
        <dbReference type="SAM" id="Phobius"/>
    </source>
</evidence>
<name>A0A5J5GDJ0_9BACL</name>
<evidence type="ECO:0000313" key="3">
    <source>
        <dbReference type="Proteomes" id="UP000367750"/>
    </source>
</evidence>